<feature type="transmembrane region" description="Helical" evidence="1">
    <location>
        <begin position="20"/>
        <end position="41"/>
    </location>
</feature>
<protein>
    <submittedName>
        <fullName evidence="2">Uncharacterized protein</fullName>
    </submittedName>
</protein>
<reference evidence="2" key="1">
    <citation type="journal article" date="2023" name="IScience">
        <title>Live-bearing cockroach genome reveals convergent evolutionary mechanisms linked to viviparity in insects and beyond.</title>
        <authorList>
            <person name="Fouks B."/>
            <person name="Harrison M.C."/>
            <person name="Mikhailova A.A."/>
            <person name="Marchal E."/>
            <person name="English S."/>
            <person name="Carruthers M."/>
            <person name="Jennings E.C."/>
            <person name="Chiamaka E.L."/>
            <person name="Frigard R.A."/>
            <person name="Pippel M."/>
            <person name="Attardo G.M."/>
            <person name="Benoit J.B."/>
            <person name="Bornberg-Bauer E."/>
            <person name="Tobe S.S."/>
        </authorList>
    </citation>
    <scope>NUCLEOTIDE SEQUENCE</scope>
    <source>
        <strain evidence="2">Stay&amp;Tobe</strain>
    </source>
</reference>
<proteinExistence type="predicted"/>
<accession>A0AAD8A6J9</accession>
<evidence type="ECO:0000313" key="2">
    <source>
        <dbReference type="EMBL" id="KAJ9593268.1"/>
    </source>
</evidence>
<evidence type="ECO:0000313" key="3">
    <source>
        <dbReference type="Proteomes" id="UP001233999"/>
    </source>
</evidence>
<dbReference type="AlphaFoldDB" id="A0AAD8A6J9"/>
<keyword evidence="3" id="KW-1185">Reference proteome</keyword>
<keyword evidence="1" id="KW-1133">Transmembrane helix</keyword>
<sequence length="79" mass="9010">MELWCCLSKLTQDLGNTTGYTYGSLMILYFTMKLLGTYGFMSQIKLGKIWITVGFLVTAVIYTWLIFVLCNAAHRVTNK</sequence>
<feature type="transmembrane region" description="Helical" evidence="1">
    <location>
        <begin position="53"/>
        <end position="74"/>
    </location>
</feature>
<organism evidence="2 3">
    <name type="scientific">Diploptera punctata</name>
    <name type="common">Pacific beetle cockroach</name>
    <dbReference type="NCBI Taxonomy" id="6984"/>
    <lineage>
        <taxon>Eukaryota</taxon>
        <taxon>Metazoa</taxon>
        <taxon>Ecdysozoa</taxon>
        <taxon>Arthropoda</taxon>
        <taxon>Hexapoda</taxon>
        <taxon>Insecta</taxon>
        <taxon>Pterygota</taxon>
        <taxon>Neoptera</taxon>
        <taxon>Polyneoptera</taxon>
        <taxon>Dictyoptera</taxon>
        <taxon>Blattodea</taxon>
        <taxon>Blaberoidea</taxon>
        <taxon>Blaberidae</taxon>
        <taxon>Diplopterinae</taxon>
        <taxon>Diploptera</taxon>
    </lineage>
</organism>
<feature type="non-terminal residue" evidence="2">
    <location>
        <position position="79"/>
    </location>
</feature>
<dbReference type="EMBL" id="JASPKZ010003450">
    <property type="protein sequence ID" value="KAJ9593268.1"/>
    <property type="molecule type" value="Genomic_DNA"/>
</dbReference>
<keyword evidence="1" id="KW-0812">Transmembrane</keyword>
<comment type="caution">
    <text evidence="2">The sequence shown here is derived from an EMBL/GenBank/DDBJ whole genome shotgun (WGS) entry which is preliminary data.</text>
</comment>
<keyword evidence="1" id="KW-0472">Membrane</keyword>
<dbReference type="Proteomes" id="UP001233999">
    <property type="component" value="Unassembled WGS sequence"/>
</dbReference>
<evidence type="ECO:0000256" key="1">
    <source>
        <dbReference type="SAM" id="Phobius"/>
    </source>
</evidence>
<reference evidence="2" key="2">
    <citation type="submission" date="2023-05" db="EMBL/GenBank/DDBJ databases">
        <authorList>
            <person name="Fouks B."/>
        </authorList>
    </citation>
    <scope>NUCLEOTIDE SEQUENCE</scope>
    <source>
        <strain evidence="2">Stay&amp;Tobe</strain>
        <tissue evidence="2">Testes</tissue>
    </source>
</reference>
<name>A0AAD8A6J9_DIPPU</name>
<gene>
    <name evidence="2" type="ORF">L9F63_015182</name>
</gene>